<dbReference type="STRING" id="1335309.GA0116948_108143"/>
<dbReference type="InterPro" id="IPR025347">
    <property type="entry name" value="DUF4251"/>
</dbReference>
<dbReference type="Proteomes" id="UP000242818">
    <property type="component" value="Unassembled WGS sequence"/>
</dbReference>
<dbReference type="EMBL" id="FMAR01000008">
    <property type="protein sequence ID" value="SCC43417.1"/>
    <property type="molecule type" value="Genomic_DNA"/>
</dbReference>
<dbReference type="AlphaFoldDB" id="A0A1C4EIK1"/>
<sequence>MIAGQSGRPYVCLFVMGLLLLQIPVSAQQKKSAAAVDSALLANALHDRQFIFVPQQMMPMAGRMRTVTPDFSIKLNGDTLISYLPYVGRSYLAPVDASKGPLDFTTTVTYDQQSRKKGGWTIILKPIESMDVQQYVLTVFTNGSTSLQVASTNRQPISYNGYLKPVIKQ</sequence>
<evidence type="ECO:0008006" key="3">
    <source>
        <dbReference type="Google" id="ProtNLM"/>
    </source>
</evidence>
<gene>
    <name evidence="1" type="ORF">GA0116948_108143</name>
</gene>
<organism evidence="1 2">
    <name type="scientific">Chitinophaga costaii</name>
    <dbReference type="NCBI Taxonomy" id="1335309"/>
    <lineage>
        <taxon>Bacteria</taxon>
        <taxon>Pseudomonadati</taxon>
        <taxon>Bacteroidota</taxon>
        <taxon>Chitinophagia</taxon>
        <taxon>Chitinophagales</taxon>
        <taxon>Chitinophagaceae</taxon>
        <taxon>Chitinophaga</taxon>
    </lineage>
</organism>
<proteinExistence type="predicted"/>
<keyword evidence="2" id="KW-1185">Reference proteome</keyword>
<name>A0A1C4EIK1_9BACT</name>
<dbReference type="RefSeq" id="WP_089712783.1">
    <property type="nucleotide sequence ID" value="NZ_FMAR01000008.1"/>
</dbReference>
<evidence type="ECO:0000313" key="1">
    <source>
        <dbReference type="EMBL" id="SCC43417.1"/>
    </source>
</evidence>
<protein>
    <recommendedName>
        <fullName evidence="3">DUF4251 domain-containing protein</fullName>
    </recommendedName>
</protein>
<reference evidence="1 2" key="1">
    <citation type="submission" date="2016-08" db="EMBL/GenBank/DDBJ databases">
        <authorList>
            <person name="Seilhamer J.J."/>
        </authorList>
    </citation>
    <scope>NUCLEOTIDE SEQUENCE [LARGE SCALE GENOMIC DNA]</scope>
    <source>
        <strain evidence="1 2">A37T2</strain>
    </source>
</reference>
<dbReference type="Pfam" id="PF14059">
    <property type="entry name" value="DUF4251"/>
    <property type="match status" value="1"/>
</dbReference>
<dbReference type="Gene3D" id="2.40.128.410">
    <property type="match status" value="1"/>
</dbReference>
<evidence type="ECO:0000313" key="2">
    <source>
        <dbReference type="Proteomes" id="UP000242818"/>
    </source>
</evidence>
<dbReference type="OrthoDB" id="1097715at2"/>
<accession>A0A1C4EIK1</accession>